<dbReference type="InterPro" id="IPR036683">
    <property type="entry name" value="CO_DH_flav_C_dom_sf"/>
</dbReference>
<dbReference type="PROSITE" id="PS51387">
    <property type="entry name" value="FAD_PCMH"/>
    <property type="match status" value="1"/>
</dbReference>
<dbReference type="Gene3D" id="3.30.390.50">
    <property type="entry name" value="CO dehydrogenase flavoprotein, C-terminal domain"/>
    <property type="match status" value="1"/>
</dbReference>
<evidence type="ECO:0000259" key="27">
    <source>
        <dbReference type="PROSITE" id="PS51387"/>
    </source>
</evidence>
<feature type="binding site" evidence="23">
    <location>
        <position position="477"/>
    </location>
    <ligand>
        <name>FAD</name>
        <dbReference type="ChEBI" id="CHEBI:57692"/>
    </ligand>
</feature>
<evidence type="ECO:0000256" key="22">
    <source>
        <dbReference type="PIRSR" id="PIRSR000127-1"/>
    </source>
</evidence>
<dbReference type="InterPro" id="IPR001041">
    <property type="entry name" value="2Fe-2S_ferredoxin-type"/>
</dbReference>
<evidence type="ECO:0000256" key="2">
    <source>
        <dbReference type="ARBA" id="ARBA00004275"/>
    </source>
</evidence>
<feature type="binding site" evidence="24">
    <location>
        <position position="61"/>
    </location>
    <ligand>
        <name>[2Fe-2S] cluster</name>
        <dbReference type="ChEBI" id="CHEBI:190135"/>
        <label>1</label>
    </ligand>
</feature>
<dbReference type="GO" id="GO:0004855">
    <property type="term" value="F:xanthine oxidase activity"/>
    <property type="evidence" value="ECO:0007669"/>
    <property type="project" value="UniProtKB-EC"/>
</dbReference>
<feature type="domain" description="FAD-binding PCMH-type" evidence="27">
    <location>
        <begin position="283"/>
        <end position="469"/>
    </location>
</feature>
<dbReference type="FunFam" id="3.30.365.10:FF:000004">
    <property type="entry name" value="Xanthine dehydrogenase oxidase"/>
    <property type="match status" value="1"/>
</dbReference>
<evidence type="ECO:0000256" key="8">
    <source>
        <dbReference type="ARBA" id="ARBA00022505"/>
    </source>
</evidence>
<dbReference type="Gene3D" id="3.30.365.10">
    <property type="entry name" value="Aldehyde oxidase/xanthine dehydrogenase, molybdopterin binding domain"/>
    <property type="match status" value="4"/>
</dbReference>
<dbReference type="InterPro" id="IPR012675">
    <property type="entry name" value="Beta-grasp_dom_sf"/>
</dbReference>
<dbReference type="FunFam" id="3.30.43.10:FF:000001">
    <property type="entry name" value="Xanthine dehydrogenase/oxidase"/>
    <property type="match status" value="1"/>
</dbReference>
<dbReference type="InterPro" id="IPR006058">
    <property type="entry name" value="2Fe2S_fd_BS"/>
</dbReference>
<keyword evidence="9" id="KW-0285">Flavoprotein</keyword>
<dbReference type="InterPro" id="IPR008274">
    <property type="entry name" value="AldOxase/xan_DH_MoCoBD1"/>
</dbReference>
<dbReference type="SUPFAM" id="SSF54665">
    <property type="entry name" value="CO dehydrogenase molybdoprotein N-domain-like"/>
    <property type="match status" value="1"/>
</dbReference>
<feature type="region of interest" description="Disordered" evidence="25">
    <location>
        <begin position="200"/>
        <end position="242"/>
    </location>
</feature>
<dbReference type="SUPFAM" id="SSF55447">
    <property type="entry name" value="CO dehydrogenase flavoprotein C-terminal domain-like"/>
    <property type="match status" value="1"/>
</dbReference>
<dbReference type="Gene3D" id="3.10.20.30">
    <property type="match status" value="1"/>
</dbReference>
<evidence type="ECO:0000256" key="20">
    <source>
        <dbReference type="ARBA" id="ARBA00049017"/>
    </source>
</evidence>
<comment type="catalytic activity">
    <reaction evidence="20">
        <text>xanthine + NAD(+) + H2O = urate + NADH + H(+)</text>
        <dbReference type="Rhea" id="RHEA:16669"/>
        <dbReference type="ChEBI" id="CHEBI:15377"/>
        <dbReference type="ChEBI" id="CHEBI:15378"/>
        <dbReference type="ChEBI" id="CHEBI:17712"/>
        <dbReference type="ChEBI" id="CHEBI:17775"/>
        <dbReference type="ChEBI" id="CHEBI:57540"/>
        <dbReference type="ChEBI" id="CHEBI:57945"/>
        <dbReference type="EC" id="1.17.1.4"/>
    </reaction>
</comment>
<dbReference type="InterPro" id="IPR016208">
    <property type="entry name" value="Ald_Oxase/xanthine_DH-like"/>
</dbReference>
<comment type="subcellular location">
    <subcellularLocation>
        <location evidence="2">Peroxisome</location>
    </subcellularLocation>
</comment>
<dbReference type="FunFam" id="3.30.365.10:FF:000003">
    <property type="entry name" value="Aldehyde oxidase 1"/>
    <property type="match status" value="1"/>
</dbReference>
<dbReference type="PANTHER" id="PTHR45444">
    <property type="entry name" value="XANTHINE DEHYDROGENASE"/>
    <property type="match status" value="1"/>
</dbReference>
<dbReference type="FunFam" id="3.90.1170.50:FF:000001">
    <property type="entry name" value="Aldehyde oxidase 1"/>
    <property type="match status" value="1"/>
</dbReference>
<dbReference type="InterPro" id="IPR002346">
    <property type="entry name" value="Mopterin_DH_FAD-bd"/>
</dbReference>
<keyword evidence="28" id="KW-1185">Reference proteome</keyword>
<dbReference type="KEGG" id="bbel:109484060"/>
<feature type="binding site" evidence="23">
    <location>
        <position position="414"/>
    </location>
    <ligand>
        <name>FAD</name>
        <dbReference type="ChEBI" id="CHEBI:57692"/>
    </ligand>
</feature>
<organism evidence="28 29">
    <name type="scientific">Branchiostoma belcheri</name>
    <name type="common">Amphioxus</name>
    <dbReference type="NCBI Taxonomy" id="7741"/>
    <lineage>
        <taxon>Eukaryota</taxon>
        <taxon>Metazoa</taxon>
        <taxon>Chordata</taxon>
        <taxon>Cephalochordata</taxon>
        <taxon>Leptocardii</taxon>
        <taxon>Amphioxiformes</taxon>
        <taxon>Branchiostomatidae</taxon>
        <taxon>Branchiostoma</taxon>
    </lineage>
</organism>
<keyword evidence="13" id="KW-0560">Oxidoreductase</keyword>
<evidence type="ECO:0000256" key="23">
    <source>
        <dbReference type="PIRSR" id="PIRSR000127-2"/>
    </source>
</evidence>
<keyword evidence="16" id="KW-0520">NAD</keyword>
<feature type="binding site" evidence="24">
    <location>
        <position position="1130"/>
    </location>
    <ligand>
        <name>Mo-molybdopterin</name>
        <dbReference type="ChEBI" id="CHEBI:71302"/>
    </ligand>
    <ligandPart>
        <name>Mo</name>
        <dbReference type="ChEBI" id="CHEBI:28685"/>
    </ligandPart>
</feature>
<dbReference type="InterPro" id="IPR014307">
    <property type="entry name" value="Xanthine_DH_ssu"/>
</dbReference>
<dbReference type="GO" id="GO:0071949">
    <property type="term" value="F:FAD binding"/>
    <property type="evidence" value="ECO:0007669"/>
    <property type="project" value="InterPro"/>
</dbReference>
<dbReference type="PROSITE" id="PS51085">
    <property type="entry name" value="2FE2S_FER_2"/>
    <property type="match status" value="1"/>
</dbReference>
<feature type="binding site" evidence="24">
    <location>
        <position position="160"/>
    </location>
    <ligand>
        <name>[2Fe-2S] cluster</name>
        <dbReference type="ChEBI" id="CHEBI:190135"/>
        <label>2</label>
    </ligand>
</feature>
<name>A0A6P5ALA6_BRABE</name>
<evidence type="ECO:0000256" key="15">
    <source>
        <dbReference type="ARBA" id="ARBA00023014"/>
    </source>
</evidence>
<dbReference type="RefSeq" id="XP_019642816.1">
    <property type="nucleotide sequence ID" value="XM_019787257.1"/>
</dbReference>
<evidence type="ECO:0000256" key="9">
    <source>
        <dbReference type="ARBA" id="ARBA00022630"/>
    </source>
</evidence>
<dbReference type="PROSITE" id="PS00197">
    <property type="entry name" value="2FE2S_FER_1"/>
    <property type="match status" value="1"/>
</dbReference>
<evidence type="ECO:0000256" key="1">
    <source>
        <dbReference type="ARBA" id="ARBA00001974"/>
    </source>
</evidence>
<dbReference type="SUPFAM" id="SSF47741">
    <property type="entry name" value="CO dehydrogenase ISP C-domain like"/>
    <property type="match status" value="1"/>
</dbReference>
<keyword evidence="15 24" id="KW-0411">Iron-sulfur</keyword>
<dbReference type="FunFam" id="3.10.20.30:FF:000015">
    <property type="entry name" value="Aldehyde oxidase 1"/>
    <property type="match status" value="1"/>
</dbReference>
<feature type="binding site" evidence="24">
    <location>
        <position position="818"/>
    </location>
    <ligand>
        <name>Mo-molybdopterin</name>
        <dbReference type="ChEBI" id="CHEBI:71302"/>
    </ligand>
    <ligandPart>
        <name>Mo</name>
        <dbReference type="ChEBI" id="CHEBI:28685"/>
    </ligandPart>
</feature>
<dbReference type="Pfam" id="PF00111">
    <property type="entry name" value="Fer2"/>
    <property type="match status" value="1"/>
</dbReference>
<dbReference type="InterPro" id="IPR016169">
    <property type="entry name" value="FAD-bd_PCMH_sub2"/>
</dbReference>
<gene>
    <name evidence="29" type="primary">LOC109484060</name>
</gene>
<dbReference type="InterPro" id="IPR036010">
    <property type="entry name" value="2Fe-2S_ferredoxin-like_sf"/>
</dbReference>
<dbReference type="GO" id="GO:0004854">
    <property type="term" value="F:xanthine dehydrogenase activity"/>
    <property type="evidence" value="ECO:0007669"/>
    <property type="project" value="UniProtKB-EC"/>
</dbReference>
<comment type="cofactor">
    <cofactor evidence="24">
        <name>Mo-molybdopterin</name>
        <dbReference type="ChEBI" id="CHEBI:71302"/>
    </cofactor>
    <text evidence="24">Binds 1 Mo-molybdopterin (Mo-MPT) cofactor per subunit.</text>
</comment>
<keyword evidence="17" id="KW-0576">Peroxisome</keyword>
<keyword evidence="8 24" id="KW-0500">Molybdenum</keyword>
<evidence type="ECO:0000256" key="10">
    <source>
        <dbReference type="ARBA" id="ARBA00022714"/>
    </source>
</evidence>
<dbReference type="Pfam" id="PF01315">
    <property type="entry name" value="Ald_Xan_dh_C"/>
    <property type="match status" value="1"/>
</dbReference>
<sequence length="1377" mass="150258">MPETELTTGPEEKSELVFFVNGRKVVDQDADPEMTLLTYLRTKLRLTGAKLGCGEGGCGACTVMVSRYSQAQGKVLHLAVNACLAPICSLHGAAVTTVEGIGSTRTRLHPVQERLAKAHGSQCGFCTPGIVMSMYTLLRNHPCPDMDQLEAAFQGNLCRCTGYRPILEGYKTFTKEFQGCCGGMAGNGCCRNIQNGQAANGHAENGQAANGHAENGQGANGHVANGDTVNGQPNGNAGNGWTEDVSTELFQVSEFRPLDPTQEPIFPPELMKSAGGDQTTLKFVGERVTWIKPATFKEVLELKTKFPQAKLVVGNSEVGVEVKFKNCEYPLIIAPGHLPEINFHRYTEHGITFGAGCTLTYLNDTLTEAIADLPEHQTRLFAAIVEMLRWFAGHQIRNVGCIGGNIVTASPISDLNPIFLSAGCTVTVASHQGGSRVVRMDHDFFPGYRRTAVAPEEVMVSLDVPFTKENEYFLAYKQARRRDDDIAIVNAAFRVRFEEGTNVIRDIGLSFGGMAPTTVMARNTANRLTGLKWDNDLLPEACSSLEDDLPLPPSVPGGMAEFRRTLTTSFFFKFFLSVQQRLNIKDVPPPYRSACSLYHRESPHGSQMYQEVPEGQGREDAVGRPIMHLSALKQVTGEAVYTDDMPPLQGELYVGLVLSKKAHAKILSIDPSAALQMPGVEMFVGAEDVPGSNITGPAVMDEEVFASEKVTCVGQVVGAVLADTQAHAQRAAKSVAVQYEDLEPKIITIEDAILHQSFFHPINKIEKGNLQEAFEKADQIIEGELRIGGQEHFYLETCAAIVVPHGEDGEMEIYCSTQNPAKTQMLAAKALGVPANRVVCRVKRMGGGFGGKETRTCVVSSVCAVAAHKAQRPVRIMLDRDEDMMMIGTRHPFLSRYKVGFMNDGRVVALDISLYNNAGNSLDLSRGVMDRALFHSDGGYTIPNVRAVGYVCKTNTVSNTAFRGFGGPQGLFFAEGWISDVAIKCGISQLKVRELNMNREGDLTHYNMKLERCQMERCWQECVKKSDFHTRRRQVNRFNGENRWKKRGLAAVPTKFGISFTATFLNQAGALVHVYTDGSVLLTHGGTEMGQGLHTKMVQVASRVLRIPTSKIHISETSTNTVPNTSPTAASASSDLNGMAVKLACETILQRLEPYMGKGSWEDWVRAAYFDRVGLSATGFYRTPGLDYDMQKNEGRPFNYFCYGAAVSEVEIDCLTGDHTVLRTDIVMDVGDSLNPAIDIGQIEGAFVQGYGLFTMEEQVYSPDGVLYSRGPGMYKIPGFADIPVQLNVSLLRGAPNDKAIFSSKAVGEPPLFLASSVFFAIKDAVSSARADAGLKGTFRLDSPATAERIRMACQDQFTAQFPAAEPGSFKPWAIRL</sequence>
<comment type="similarity">
    <text evidence="3">Belongs to the xanthine dehydrogenase family.</text>
</comment>
<keyword evidence="10 24" id="KW-0001">2Fe-2S</keyword>
<feature type="compositionally biased region" description="Polar residues" evidence="25">
    <location>
        <begin position="227"/>
        <end position="236"/>
    </location>
</feature>
<dbReference type="SUPFAM" id="SSF56003">
    <property type="entry name" value="Molybdenum cofactor-binding domain"/>
    <property type="match status" value="1"/>
</dbReference>
<evidence type="ECO:0000256" key="19">
    <source>
        <dbReference type="ARBA" id="ARBA00047378"/>
    </source>
</evidence>
<dbReference type="Gene3D" id="3.30.43.10">
    <property type="entry name" value="Uridine Diphospho-n-acetylenolpyruvylglucosamine Reductase, domain 2"/>
    <property type="match status" value="1"/>
</dbReference>
<dbReference type="InterPro" id="IPR000674">
    <property type="entry name" value="Ald_Oxase/Xan_DH_a/b"/>
</dbReference>
<comment type="cofactor">
    <cofactor evidence="18">
        <name>[2Fe-2S] cluster</name>
        <dbReference type="ChEBI" id="CHEBI:190135"/>
    </cofactor>
</comment>
<feature type="domain" description="2Fe-2S ferredoxin-type" evidence="26">
    <location>
        <begin position="14"/>
        <end position="101"/>
    </location>
</feature>
<dbReference type="Pfam" id="PF03450">
    <property type="entry name" value="CO_deh_flav_C"/>
    <property type="match status" value="1"/>
</dbReference>
<dbReference type="Gene3D" id="3.90.1170.50">
    <property type="entry name" value="Aldehyde oxidase/xanthine dehydrogenase, a/b hammerhead"/>
    <property type="match status" value="1"/>
</dbReference>
<dbReference type="GO" id="GO:0005777">
    <property type="term" value="C:peroxisome"/>
    <property type="evidence" value="ECO:0007669"/>
    <property type="project" value="UniProtKB-SubCell"/>
</dbReference>
<dbReference type="SMART" id="SM01008">
    <property type="entry name" value="Ald_Xan_dh_C"/>
    <property type="match status" value="1"/>
</dbReference>
<evidence type="ECO:0000256" key="3">
    <source>
        <dbReference type="ARBA" id="ARBA00006849"/>
    </source>
</evidence>
<dbReference type="Gene3D" id="3.30.465.10">
    <property type="match status" value="1"/>
</dbReference>
<evidence type="ECO:0000256" key="6">
    <source>
        <dbReference type="ARBA" id="ARBA00013221"/>
    </source>
</evidence>
<reference evidence="29" key="1">
    <citation type="submission" date="2025-08" db="UniProtKB">
        <authorList>
            <consortium name="RefSeq"/>
        </authorList>
    </citation>
    <scope>IDENTIFICATION</scope>
    <source>
        <tissue evidence="29">Gonad</tissue>
    </source>
</reference>
<evidence type="ECO:0000256" key="25">
    <source>
        <dbReference type="SAM" id="MobiDB-lite"/>
    </source>
</evidence>
<dbReference type="InterPro" id="IPR046867">
    <property type="entry name" value="AldOxase/xan_DH_MoCoBD2"/>
</dbReference>
<feature type="binding site" evidence="24">
    <location>
        <position position="58"/>
    </location>
    <ligand>
        <name>[2Fe-2S] cluster</name>
        <dbReference type="ChEBI" id="CHEBI:190135"/>
        <label>1</label>
    </ligand>
</feature>
<keyword evidence="11 24" id="KW-0479">Metal-binding</keyword>
<keyword evidence="12 23" id="KW-0274">FAD</keyword>
<evidence type="ECO:0000313" key="28">
    <source>
        <dbReference type="Proteomes" id="UP000515135"/>
    </source>
</evidence>
<dbReference type="InterPro" id="IPR016167">
    <property type="entry name" value="FAD-bd_PCMH_sub1"/>
</dbReference>
<dbReference type="EC" id="1.17.1.4" evidence="5"/>
<dbReference type="Pfam" id="PF02738">
    <property type="entry name" value="MoCoBD_1"/>
    <property type="match status" value="1"/>
</dbReference>
<feature type="binding site" evidence="24">
    <location>
        <position position="126"/>
    </location>
    <ligand>
        <name>[2Fe-2S] cluster</name>
        <dbReference type="ChEBI" id="CHEBI:190135"/>
        <label>2</label>
    </ligand>
</feature>
<dbReference type="GO" id="GO:0051537">
    <property type="term" value="F:2 iron, 2 sulfur cluster binding"/>
    <property type="evidence" value="ECO:0007669"/>
    <property type="project" value="UniProtKB-KW"/>
</dbReference>
<evidence type="ECO:0000313" key="29">
    <source>
        <dbReference type="RefSeq" id="XP_019642816.1"/>
    </source>
</evidence>
<evidence type="ECO:0000256" key="17">
    <source>
        <dbReference type="ARBA" id="ARBA00023140"/>
    </source>
</evidence>
<evidence type="ECO:0000256" key="18">
    <source>
        <dbReference type="ARBA" id="ARBA00034078"/>
    </source>
</evidence>
<dbReference type="SUPFAM" id="SSF56176">
    <property type="entry name" value="FAD-binding/transporter-associated domain-like"/>
    <property type="match status" value="1"/>
</dbReference>
<comment type="cofactor">
    <cofactor evidence="24">
        <name>[2Fe-2S] cluster</name>
        <dbReference type="ChEBI" id="CHEBI:190135"/>
    </cofactor>
    <text evidence="24">Binds 2 [2Fe-2S] clusters.</text>
</comment>
<feature type="binding site" evidence="23">
    <location>
        <position position="965"/>
    </location>
    <ligand>
        <name>substrate</name>
    </ligand>
</feature>
<evidence type="ECO:0000259" key="26">
    <source>
        <dbReference type="PROSITE" id="PS51085"/>
    </source>
</evidence>
<dbReference type="InterPro" id="IPR036856">
    <property type="entry name" value="Ald_Oxase/Xan_DH_a/b_sf"/>
</dbReference>
<dbReference type="InterPro" id="IPR005107">
    <property type="entry name" value="CO_DH_flav_C"/>
</dbReference>
<feature type="binding site" evidence="23">
    <location>
        <position position="853"/>
    </location>
    <ligand>
        <name>substrate</name>
    </ligand>
</feature>
<dbReference type="InterPro" id="IPR036884">
    <property type="entry name" value="2Fe-2S-bd_dom_sf"/>
</dbReference>
<comment type="cofactor">
    <cofactor evidence="1 23">
        <name>FAD</name>
        <dbReference type="ChEBI" id="CHEBI:57692"/>
    </cofactor>
</comment>
<dbReference type="EC" id="1.17.3.2" evidence="6"/>
<dbReference type="FunFam" id="3.30.465.10:FF:000004">
    <property type="entry name" value="Xanthine dehydrogenase/oxidase"/>
    <property type="match status" value="1"/>
</dbReference>
<evidence type="ECO:0000256" key="12">
    <source>
        <dbReference type="ARBA" id="ARBA00022827"/>
    </source>
</evidence>
<dbReference type="FunFam" id="3.30.390.50:FF:000001">
    <property type="entry name" value="Xanthine dehydrogenase oxidase"/>
    <property type="match status" value="1"/>
</dbReference>
<dbReference type="InterPro" id="IPR037165">
    <property type="entry name" value="AldOxase/xan_DH_Mopterin-bd_sf"/>
</dbReference>
<evidence type="ECO:0000256" key="21">
    <source>
        <dbReference type="ARBA" id="ARBA00049517"/>
    </source>
</evidence>
<dbReference type="Gene3D" id="1.10.150.120">
    <property type="entry name" value="[2Fe-2S]-binding domain"/>
    <property type="match status" value="1"/>
</dbReference>
<dbReference type="InterPro" id="IPR016166">
    <property type="entry name" value="FAD-bd_PCMH"/>
</dbReference>
<dbReference type="PANTHER" id="PTHR45444:SF3">
    <property type="entry name" value="XANTHINE DEHYDROGENASE"/>
    <property type="match status" value="1"/>
</dbReference>
<feature type="binding site" evidence="24">
    <location>
        <position position="83"/>
    </location>
    <ligand>
        <name>[2Fe-2S] cluster</name>
        <dbReference type="ChEBI" id="CHEBI:190135"/>
        <label>1</label>
    </ligand>
</feature>
<dbReference type="InterPro" id="IPR036318">
    <property type="entry name" value="FAD-bd_PCMH-like_sf"/>
</dbReference>
<evidence type="ECO:0000256" key="13">
    <source>
        <dbReference type="ARBA" id="ARBA00023002"/>
    </source>
</evidence>
<protein>
    <recommendedName>
        <fullName evidence="7">Xanthine dehydrogenase/oxidase</fullName>
        <ecNumber evidence="5">1.17.1.4</ecNumber>
        <ecNumber evidence="6">1.17.3.2</ecNumber>
    </recommendedName>
</protein>
<feature type="binding site" evidence="23">
    <location>
        <position position="1061"/>
    </location>
    <ligand>
        <name>substrate</name>
    </ligand>
</feature>
<dbReference type="Pfam" id="PF01799">
    <property type="entry name" value="Fer2_2"/>
    <property type="match status" value="1"/>
</dbReference>
<dbReference type="GeneID" id="109484060"/>
<feature type="binding site" evidence="24">
    <location>
        <position position="963"/>
    </location>
    <ligand>
        <name>Mo-molybdopterin</name>
        <dbReference type="ChEBI" id="CHEBI:71302"/>
    </ligand>
    <ligandPart>
        <name>Mo</name>
        <dbReference type="ChEBI" id="CHEBI:28685"/>
    </ligandPart>
</feature>
<comment type="catalytic activity">
    <reaction evidence="21">
        <text>hypoxanthine + NAD(+) + H2O = xanthine + NADH + H(+)</text>
        <dbReference type="Rhea" id="RHEA:24670"/>
        <dbReference type="ChEBI" id="CHEBI:15377"/>
        <dbReference type="ChEBI" id="CHEBI:15378"/>
        <dbReference type="ChEBI" id="CHEBI:17368"/>
        <dbReference type="ChEBI" id="CHEBI:17712"/>
        <dbReference type="ChEBI" id="CHEBI:57540"/>
        <dbReference type="ChEBI" id="CHEBI:57945"/>
        <dbReference type="EC" id="1.17.1.4"/>
    </reaction>
</comment>
<dbReference type="PIRSF" id="PIRSF000127">
    <property type="entry name" value="Xanthine_DH"/>
    <property type="match status" value="1"/>
</dbReference>
<feature type="binding site" evidence="24">
    <location>
        <position position="123"/>
    </location>
    <ligand>
        <name>[2Fe-2S] cluster</name>
        <dbReference type="ChEBI" id="CHEBI:190135"/>
        <label>2</label>
    </ligand>
</feature>
<evidence type="ECO:0000256" key="5">
    <source>
        <dbReference type="ARBA" id="ARBA00013123"/>
    </source>
</evidence>
<evidence type="ECO:0000256" key="11">
    <source>
        <dbReference type="ARBA" id="ARBA00022723"/>
    </source>
</evidence>
<comment type="catalytic activity">
    <reaction evidence="19">
        <text>xanthine + O2 + H2O = urate + H2O2</text>
        <dbReference type="Rhea" id="RHEA:21132"/>
        <dbReference type="ChEBI" id="CHEBI:15377"/>
        <dbReference type="ChEBI" id="CHEBI:15379"/>
        <dbReference type="ChEBI" id="CHEBI:16240"/>
        <dbReference type="ChEBI" id="CHEBI:17712"/>
        <dbReference type="ChEBI" id="CHEBI:17775"/>
        <dbReference type="EC" id="1.17.3.2"/>
    </reaction>
</comment>
<dbReference type="GO" id="GO:0005506">
    <property type="term" value="F:iron ion binding"/>
    <property type="evidence" value="ECO:0007669"/>
    <property type="project" value="InterPro"/>
</dbReference>
<feature type="binding site" evidence="24">
    <location>
        <position position="53"/>
    </location>
    <ligand>
        <name>[2Fe-2S] cluster</name>
        <dbReference type="ChEBI" id="CHEBI:190135"/>
        <label>1</label>
    </ligand>
</feature>
<evidence type="ECO:0000256" key="14">
    <source>
        <dbReference type="ARBA" id="ARBA00023004"/>
    </source>
</evidence>
<dbReference type="OrthoDB" id="8300278at2759"/>
<dbReference type="FunFam" id="3.30.365.10:FF:000001">
    <property type="entry name" value="Xanthine dehydrogenase oxidase"/>
    <property type="match status" value="1"/>
</dbReference>
<dbReference type="Pfam" id="PF20256">
    <property type="entry name" value="MoCoBD_2"/>
    <property type="match status" value="1"/>
</dbReference>
<proteinExistence type="inferred from homology"/>
<feature type="binding site" evidence="23">
    <location>
        <begin position="311"/>
        <end position="318"/>
    </location>
    <ligand>
        <name>FAD</name>
        <dbReference type="ChEBI" id="CHEBI:57692"/>
    </ligand>
</feature>
<dbReference type="InterPro" id="IPR002888">
    <property type="entry name" value="2Fe-2S-bd"/>
</dbReference>
<evidence type="ECO:0000256" key="7">
    <source>
        <dbReference type="ARBA" id="ARBA00019137"/>
    </source>
</evidence>
<dbReference type="Pfam" id="PF00941">
    <property type="entry name" value="FAD_binding_5"/>
    <property type="match status" value="1"/>
</dbReference>
<feature type="binding site" evidence="24">
    <location>
        <position position="158"/>
    </location>
    <ligand>
        <name>[2Fe-2S] cluster</name>
        <dbReference type="ChEBI" id="CHEBI:190135"/>
        <label>2</label>
    </ligand>
</feature>
<feature type="binding site" evidence="23">
    <location>
        <position position="931"/>
    </location>
    <ligand>
        <name>substrate</name>
    </ligand>
</feature>
<keyword evidence="14 24" id="KW-0408">Iron</keyword>
<feature type="binding site" evidence="23">
    <location>
        <position position="391"/>
    </location>
    <ligand>
        <name>FAD</name>
        <dbReference type="ChEBI" id="CHEBI:57692"/>
    </ligand>
</feature>
<feature type="active site" description="Proton acceptor" evidence="22">
    <location>
        <position position="1309"/>
    </location>
</feature>
<evidence type="ECO:0000256" key="24">
    <source>
        <dbReference type="PIRSR" id="PIRSR000127-3"/>
    </source>
</evidence>
<dbReference type="Proteomes" id="UP000515135">
    <property type="component" value="Unplaced"/>
</dbReference>
<feature type="binding site" evidence="24">
    <location>
        <position position="849"/>
    </location>
    <ligand>
        <name>Mo-molybdopterin</name>
        <dbReference type="ChEBI" id="CHEBI:71302"/>
    </ligand>
    <ligandPart>
        <name>Mo</name>
        <dbReference type="ChEBI" id="CHEBI:28685"/>
    </ligandPart>
</feature>
<dbReference type="SMART" id="SM01092">
    <property type="entry name" value="CO_deh_flav_C"/>
    <property type="match status" value="1"/>
</dbReference>
<accession>A0A6P5ALA6</accession>
<evidence type="ECO:0000256" key="16">
    <source>
        <dbReference type="ARBA" id="ARBA00023027"/>
    </source>
</evidence>
<evidence type="ECO:0000256" key="4">
    <source>
        <dbReference type="ARBA" id="ARBA00011738"/>
    </source>
</evidence>
<dbReference type="NCBIfam" id="TIGR02963">
    <property type="entry name" value="xanthine_xdhA"/>
    <property type="match status" value="1"/>
</dbReference>
<dbReference type="SUPFAM" id="SSF54292">
    <property type="entry name" value="2Fe-2S ferredoxin-like"/>
    <property type="match status" value="1"/>
</dbReference>
<comment type="subunit">
    <text evidence="4">Homodimer.</text>
</comment>